<organism evidence="3 4">
    <name type="scientific">Rothia dentocariosa (strain ATCC 17931 / CDC X599 / XDIA)</name>
    <dbReference type="NCBI Taxonomy" id="762948"/>
    <lineage>
        <taxon>Bacteria</taxon>
        <taxon>Bacillati</taxon>
        <taxon>Actinomycetota</taxon>
        <taxon>Actinomycetes</taxon>
        <taxon>Micrococcales</taxon>
        <taxon>Micrococcaceae</taxon>
        <taxon>Rothia</taxon>
    </lineage>
</organism>
<evidence type="ECO:0000313" key="3">
    <source>
        <dbReference type="EMBL" id="ADP41151.1"/>
    </source>
</evidence>
<dbReference type="InterPro" id="IPR036165">
    <property type="entry name" value="YefM-like_sf"/>
</dbReference>
<dbReference type="Pfam" id="PF02604">
    <property type="entry name" value="PhdYeFM_antitox"/>
    <property type="match status" value="1"/>
</dbReference>
<reference evidence="4" key="1">
    <citation type="submission" date="2010-10" db="EMBL/GenBank/DDBJ databases">
        <title>The complete genome of Rothia dentocariosa ATCC 17931.</title>
        <authorList>
            <person name="Muzny D."/>
            <person name="Qin X."/>
            <person name="Buhay C."/>
            <person name="Dugan-Rocha S."/>
            <person name="Ding Y."/>
            <person name="Chen G."/>
            <person name="Hawes A."/>
            <person name="Holder M."/>
            <person name="Jhangiani S."/>
            <person name="Johnson A."/>
            <person name="Khan Z."/>
            <person name="Li Z."/>
            <person name="Liu W."/>
            <person name="Liu X."/>
            <person name="Perez L."/>
            <person name="Shen H."/>
            <person name="Wang Q."/>
            <person name="Watt J."/>
            <person name="Xi L."/>
            <person name="Xin Y."/>
            <person name="Zhou J."/>
            <person name="Deng J."/>
            <person name="Jiang H."/>
            <person name="Liu Y."/>
            <person name="Qu J."/>
            <person name="Song X.-Z."/>
            <person name="Zhang L."/>
            <person name="Villasana D."/>
            <person name="Johnson A."/>
            <person name="Liu J."/>
            <person name="Liyanage D."/>
            <person name="Lorensuhewa L."/>
            <person name="Robinson T."/>
            <person name="Song A."/>
            <person name="Song B.-B."/>
            <person name="Dinh H."/>
            <person name="Thornton R."/>
            <person name="Coyle M."/>
            <person name="Francisco L."/>
            <person name="Jackson L."/>
            <person name="Javaid M."/>
            <person name="Korchina V."/>
            <person name="Kovar C."/>
            <person name="Mata R."/>
            <person name="Mathew T."/>
            <person name="Ngo R."/>
            <person name="Nguyen L."/>
            <person name="Nguyen N."/>
            <person name="Okwuonu G."/>
            <person name="Ongeri F."/>
            <person name="Pham C."/>
            <person name="Simmons D."/>
            <person name="Wilczek-Boney K."/>
            <person name="Hale W."/>
            <person name="Jakkamsetti A."/>
            <person name="Pham P."/>
            <person name="Ruth R."/>
            <person name="San Lucas F."/>
            <person name="Warren J."/>
            <person name="Zhang J."/>
            <person name="Zhao Z."/>
            <person name="Zhou C."/>
            <person name="Zhu D."/>
            <person name="Lee S."/>
            <person name="Bess C."/>
            <person name="Blankenburg K."/>
            <person name="Forbes L."/>
            <person name="Fu Q."/>
            <person name="Gubbala S."/>
            <person name="Hirani K."/>
            <person name="Jayaseelan J.C."/>
            <person name="Lara F."/>
            <person name="Munidasa M."/>
            <person name="Palculict T."/>
            <person name="Patil S."/>
            <person name="Pu L.-L."/>
            <person name="Saada N."/>
            <person name="Tang L."/>
            <person name="Weissenberger G."/>
            <person name="Zhu Y."/>
            <person name="Hemphill L."/>
            <person name="Shang Y."/>
            <person name="Youmans B."/>
            <person name="Ayvaz T."/>
            <person name="Ross M."/>
            <person name="Santibanez J."/>
            <person name="Aqrawi P."/>
            <person name="Gross S."/>
            <person name="Joshi V."/>
            <person name="Fowler G."/>
            <person name="Nazareth L."/>
            <person name="Reid J."/>
            <person name="Worley K."/>
            <person name="Petrosino J."/>
            <person name="Highlander S."/>
            <person name="Gibbs R."/>
        </authorList>
    </citation>
    <scope>NUCLEOTIDE SEQUENCE [LARGE SCALE GENOMIC DNA]</scope>
    <source>
        <strain evidence="4">ATCC 17931 / CDC X599 / XDIA</strain>
    </source>
</reference>
<dbReference type="RefSeq" id="WP_013398860.1">
    <property type="nucleotide sequence ID" value="NC_014643.1"/>
</dbReference>
<dbReference type="InterPro" id="IPR006442">
    <property type="entry name" value="Antitoxin_Phd/YefM"/>
</dbReference>
<dbReference type="EMBL" id="CP002280">
    <property type="protein sequence ID" value="ADP41151.1"/>
    <property type="molecule type" value="Genomic_DNA"/>
</dbReference>
<dbReference type="SUPFAM" id="SSF143120">
    <property type="entry name" value="YefM-like"/>
    <property type="match status" value="1"/>
</dbReference>
<evidence type="ECO:0000256" key="2">
    <source>
        <dbReference type="RuleBase" id="RU362080"/>
    </source>
</evidence>
<accession>E3H163</accession>
<comment type="similarity">
    <text evidence="1 2">Belongs to the phD/YefM antitoxin family.</text>
</comment>
<dbReference type="Proteomes" id="UP000000387">
    <property type="component" value="Chromosome"/>
</dbReference>
<evidence type="ECO:0000256" key="1">
    <source>
        <dbReference type="ARBA" id="ARBA00009981"/>
    </source>
</evidence>
<evidence type="ECO:0000313" key="4">
    <source>
        <dbReference type="Proteomes" id="UP000000387"/>
    </source>
</evidence>
<dbReference type="HOGENOM" id="CLU_155837_1_1_11"/>
<dbReference type="GeneID" id="29743050"/>
<dbReference type="eggNOG" id="COG2161">
    <property type="taxonomic scope" value="Bacteria"/>
</dbReference>
<protein>
    <recommendedName>
        <fullName evidence="2">Antitoxin</fullName>
    </recommendedName>
</protein>
<name>E3H163_ROTDC</name>
<dbReference type="Gene3D" id="3.40.1620.10">
    <property type="entry name" value="YefM-like domain"/>
    <property type="match status" value="1"/>
</dbReference>
<proteinExistence type="inferred from homology"/>
<sequence>MKTFSYNGSAGQLTEVLDCVETYCEELVITHVGHESIVVLPLSEYESLRETMYLMNSLANARRLMDLIAHLEQHIHKTRAVSLSEGI</sequence>
<dbReference type="KEGG" id="rdn:HMPREF0733_11694"/>
<dbReference type="NCBIfam" id="TIGR01552">
    <property type="entry name" value="phd_fam"/>
    <property type="match status" value="1"/>
</dbReference>
<comment type="function">
    <text evidence="2">Antitoxin component of a type II toxin-antitoxin (TA) system.</text>
</comment>
<gene>
    <name evidence="3" type="ordered locus">HMPREF0733_11694</name>
</gene>
<dbReference type="Gene3D" id="6.10.250.330">
    <property type="match status" value="1"/>
</dbReference>
<dbReference type="AlphaFoldDB" id="E3H163"/>